<dbReference type="STRING" id="1461693.ATO10_05417"/>
<gene>
    <name evidence="4" type="ORF">ATO10_05417</name>
</gene>
<dbReference type="EMBL" id="AQQY01000002">
    <property type="protein sequence ID" value="KCV83023.1"/>
    <property type="molecule type" value="Genomic_DNA"/>
</dbReference>
<feature type="domain" description="Bacterial Ig-like" evidence="2">
    <location>
        <begin position="777"/>
        <end position="848"/>
    </location>
</feature>
<evidence type="ECO:0000259" key="2">
    <source>
        <dbReference type="Pfam" id="PF19077"/>
    </source>
</evidence>
<dbReference type="RefSeq" id="WP_035249032.1">
    <property type="nucleotide sequence ID" value="NZ_AQQY01000002.1"/>
</dbReference>
<name>A0A058ZN82_9RHOB</name>
<dbReference type="OrthoDB" id="7858035at2"/>
<feature type="domain" description="Bacterial Ig" evidence="1">
    <location>
        <begin position="677"/>
        <end position="749"/>
    </location>
</feature>
<evidence type="ECO:0000259" key="3">
    <source>
        <dbReference type="Pfam" id="PF22783"/>
    </source>
</evidence>
<sequence length="1036" mass="103669">MGSVGFAVRDSAGTVRYSNLTEANSYEAYVGLSKDISLNLSASDISAYKRVGNDLHVVLANGETLVLKGYYVEIQAGEKQLYLSENGQLMEVELEDAASGVLDADYASVAVGEKWSAYDQLVFLDVERVEPVVAPLIAPALSGLGAAVGIGGAAVVGSTILGGGGGGSGQPVTPTVDDADLDRIVGGTADADVTITGTGAPGSEVTVDIGGQTVTTTVADDGTWSATFAQGDMPADGVYAAVVTVVDPQGNSFTLDGPSVDIDLTAPVIDVQDGTQSTGDLVNGDDYSAGAVISGTGEAGATVEVSIAGVTQTTTVGDDGTWSVTYAAGELAEGEYSSEVTITTTDARGNVTVVSDTLVVDTVAPAAAVQAVETDDVINAAERSDGVTINGTGEPGATVSVELQGATYSTTVADDGSWSVNFAAGDIPSGTYESTMTITTTDAAGNSASSSHTVQVDTENAVAIASGQAGGDDILNAAEAGSAVAITGTGEPGSSVEVTVAGVTRSATVDDNGNWSAVFEAGSLPAGEYDTTVSVVSTDAAGNTATASSSLRVDTIAGQVALSSQPIEIDDTINAVERDGGVDISGTATPGMTVTVGLGTATQQVVSDAAGNWSVTFAAADVPTGNATLPVTASITDAAGNSASASDTVNLDTLVENFATSGALIEGDDVINAGERADGVTLTGTVEPGSTVSVQMGAVTHAATVDGAGNWSVDFAATDIPTGTYNAPITVTATDAAGNVSVLNDSVAVDTDVDNLAIATDQTADDIINAAELAAGVTLTGTVEPGAVVQVTVEGVTQTADVDVNGNWSVTYAAGSLPEGTYEATATVSATDLAGNTETLQDTFQVDTEVDTPDVDSVTFSGQDVRRFSTENSADDYLVNTLESNGAVGDPNYVQTSDPVFGTEFTFASPVSDGTHLVISSSDAAGNSSGTLLVLEDNATNAGTVENTGLAGFDISALNLEYAEDTDLSLSEAQILAMSGTSDELTVHGGADDTLNVSGAIKTGDTRDIDGQTYDVYTVGDSGATLIVEQDINVII</sequence>
<feature type="domain" description="Biofilm-associated protein BapA-like prefix-like" evidence="3">
    <location>
        <begin position="36"/>
        <end position="99"/>
    </location>
</feature>
<dbReference type="Pfam" id="PF17936">
    <property type="entry name" value="Big_6"/>
    <property type="match status" value="1"/>
</dbReference>
<keyword evidence="5" id="KW-1185">Reference proteome</keyword>
<organism evidence="4 5">
    <name type="scientific">Actibacterium atlanticum</name>
    <dbReference type="NCBI Taxonomy" id="1461693"/>
    <lineage>
        <taxon>Bacteria</taxon>
        <taxon>Pseudomonadati</taxon>
        <taxon>Pseudomonadota</taxon>
        <taxon>Alphaproteobacteria</taxon>
        <taxon>Rhodobacterales</taxon>
        <taxon>Roseobacteraceae</taxon>
        <taxon>Actibacterium</taxon>
    </lineage>
</organism>
<evidence type="ECO:0000313" key="4">
    <source>
        <dbReference type="EMBL" id="KCV83023.1"/>
    </source>
</evidence>
<dbReference type="Gene3D" id="2.60.40.10">
    <property type="entry name" value="Immunoglobulins"/>
    <property type="match status" value="7"/>
</dbReference>
<dbReference type="InterPro" id="IPR041498">
    <property type="entry name" value="Big_6"/>
</dbReference>
<dbReference type="AlphaFoldDB" id="A0A058ZN82"/>
<accession>A0A058ZN82</accession>
<dbReference type="eggNOG" id="COG2911">
    <property type="taxonomic scope" value="Bacteria"/>
</dbReference>
<dbReference type="Pfam" id="PF22783">
    <property type="entry name" value="BapA_N"/>
    <property type="match status" value="1"/>
</dbReference>
<dbReference type="Proteomes" id="UP000024836">
    <property type="component" value="Unassembled WGS sequence"/>
</dbReference>
<feature type="domain" description="Bacterial Ig-like" evidence="2">
    <location>
        <begin position="466"/>
        <end position="555"/>
    </location>
</feature>
<comment type="caution">
    <text evidence="4">The sequence shown here is derived from an EMBL/GenBank/DDBJ whole genome shotgun (WGS) entry which is preliminary data.</text>
</comment>
<dbReference type="PATRIC" id="fig|1461693.3.peg.1105"/>
<proteinExistence type="predicted"/>
<reference evidence="4 5" key="1">
    <citation type="submission" date="2013-04" db="EMBL/GenBank/DDBJ databases">
        <title>Shimia sp. 22II-S11-Z10 Genome Sequencing.</title>
        <authorList>
            <person name="Lai Q."/>
            <person name="Li G."/>
            <person name="Shao Z."/>
        </authorList>
    </citation>
    <scope>NUCLEOTIDE SEQUENCE [LARGE SCALE GENOMIC DNA]</scope>
    <source>
        <strain evidence="5">22II-S11-Z10</strain>
    </source>
</reference>
<dbReference type="NCBIfam" id="NF033510">
    <property type="entry name" value="Ca_tandemer"/>
    <property type="match status" value="7"/>
</dbReference>
<protein>
    <submittedName>
        <fullName evidence="4">Uncharacterized protein</fullName>
    </submittedName>
</protein>
<feature type="domain" description="Bacterial Ig-like" evidence="2">
    <location>
        <begin position="388"/>
        <end position="458"/>
    </location>
</feature>
<evidence type="ECO:0000259" key="1">
    <source>
        <dbReference type="Pfam" id="PF17936"/>
    </source>
</evidence>
<dbReference type="InterPro" id="IPR044016">
    <property type="entry name" value="Big_13"/>
</dbReference>
<dbReference type="InterPro" id="IPR013783">
    <property type="entry name" value="Ig-like_fold"/>
</dbReference>
<dbReference type="InterPro" id="IPR048051">
    <property type="entry name" value="BapA-like_prefix-like"/>
</dbReference>
<dbReference type="Pfam" id="PF19077">
    <property type="entry name" value="Big_13"/>
    <property type="match status" value="3"/>
</dbReference>
<evidence type="ECO:0000313" key="5">
    <source>
        <dbReference type="Proteomes" id="UP000024836"/>
    </source>
</evidence>